<comment type="pathway">
    <text evidence="7">Carotenoid biosynthesis; staphyloxanthin biosynthesis; staphyloxanthin from farnesyl diphosphate: step 4/5.</text>
</comment>
<evidence type="ECO:0000256" key="8">
    <source>
        <dbReference type="ARBA" id="ARBA00038120"/>
    </source>
</evidence>
<evidence type="ECO:0000313" key="12">
    <source>
        <dbReference type="Proteomes" id="UP001205740"/>
    </source>
</evidence>
<gene>
    <name evidence="11" type="ORF">LX12_003347</name>
</gene>
<keyword evidence="4 11" id="KW-0808">Transferase</keyword>
<dbReference type="GO" id="GO:0016740">
    <property type="term" value="F:transferase activity"/>
    <property type="evidence" value="ECO:0007669"/>
    <property type="project" value="UniProtKB-KW"/>
</dbReference>
<dbReference type="Pfam" id="PF00535">
    <property type="entry name" value="Glycos_transf_2"/>
    <property type="match status" value="1"/>
</dbReference>
<organism evidence="11 12">
    <name type="scientific">Williamsia serinedens</name>
    <dbReference type="NCBI Taxonomy" id="391736"/>
    <lineage>
        <taxon>Bacteria</taxon>
        <taxon>Bacillati</taxon>
        <taxon>Actinomycetota</taxon>
        <taxon>Actinomycetes</taxon>
        <taxon>Mycobacteriales</taxon>
        <taxon>Nocardiaceae</taxon>
        <taxon>Williamsia</taxon>
    </lineage>
</organism>
<dbReference type="Proteomes" id="UP001205740">
    <property type="component" value="Unassembled WGS sequence"/>
</dbReference>
<evidence type="ECO:0000256" key="4">
    <source>
        <dbReference type="ARBA" id="ARBA00022679"/>
    </source>
</evidence>
<evidence type="ECO:0000256" key="5">
    <source>
        <dbReference type="ARBA" id="ARBA00023136"/>
    </source>
</evidence>
<protein>
    <recommendedName>
        <fullName evidence="9">4,4'-diaponeurosporenoate glycosyltransferase</fullName>
    </recommendedName>
</protein>
<dbReference type="PANTHER" id="PTHR43646">
    <property type="entry name" value="GLYCOSYLTRANSFERASE"/>
    <property type="match status" value="1"/>
</dbReference>
<keyword evidence="12" id="KW-1185">Reference proteome</keyword>
<dbReference type="Gene3D" id="3.90.550.10">
    <property type="entry name" value="Spore Coat Polysaccharide Biosynthesis Protein SpsA, Chain A"/>
    <property type="match status" value="1"/>
</dbReference>
<evidence type="ECO:0000256" key="7">
    <source>
        <dbReference type="ARBA" id="ARBA00037904"/>
    </source>
</evidence>
<keyword evidence="3" id="KW-0328">Glycosyltransferase</keyword>
<feature type="domain" description="Glycosyltransferase 2-like" evidence="10">
    <location>
        <begin position="17"/>
        <end position="110"/>
    </location>
</feature>
<keyword evidence="2" id="KW-1003">Cell membrane</keyword>
<evidence type="ECO:0000256" key="1">
    <source>
        <dbReference type="ARBA" id="ARBA00004236"/>
    </source>
</evidence>
<dbReference type="EMBL" id="JAMTCG010000006">
    <property type="protein sequence ID" value="MCP2162143.1"/>
    <property type="molecule type" value="Genomic_DNA"/>
</dbReference>
<name>A0ABT1H8M3_9NOCA</name>
<comment type="caution">
    <text evidence="11">The sequence shown here is derived from an EMBL/GenBank/DDBJ whole genome shotgun (WGS) entry which is preliminary data.</text>
</comment>
<evidence type="ECO:0000256" key="2">
    <source>
        <dbReference type="ARBA" id="ARBA00022475"/>
    </source>
</evidence>
<dbReference type="CDD" id="cd00761">
    <property type="entry name" value="Glyco_tranf_GTA_type"/>
    <property type="match status" value="1"/>
</dbReference>
<dbReference type="InterPro" id="IPR029044">
    <property type="entry name" value="Nucleotide-diphossugar_trans"/>
</dbReference>
<evidence type="ECO:0000256" key="3">
    <source>
        <dbReference type="ARBA" id="ARBA00022676"/>
    </source>
</evidence>
<comment type="subcellular location">
    <subcellularLocation>
        <location evidence="1">Cell membrane</location>
    </subcellularLocation>
</comment>
<proteinExistence type="inferred from homology"/>
<comment type="similarity">
    <text evidence="8">Belongs to the glycosyltransferase 2 family. CrtQ subfamily.</text>
</comment>
<keyword evidence="5" id="KW-0472">Membrane</keyword>
<evidence type="ECO:0000256" key="6">
    <source>
        <dbReference type="ARBA" id="ARBA00037281"/>
    </source>
</evidence>
<evidence type="ECO:0000256" key="9">
    <source>
        <dbReference type="ARBA" id="ARBA00040345"/>
    </source>
</evidence>
<comment type="function">
    <text evidence="6">Catalyzes the glycosylation of 4,4'-diaponeurosporenoate, i.e. the esterification of glucose at the C1'' position with the carboxyl group of 4,4'-diaponeurosporenic acid, to form glycosyl-4,4'-diaponeurosporenoate. This is a step in the biosynthesis of staphyloxanthin, an orange pigment present in most staphylococci strains.</text>
</comment>
<dbReference type="InterPro" id="IPR001173">
    <property type="entry name" value="Glyco_trans_2-like"/>
</dbReference>
<evidence type="ECO:0000313" key="11">
    <source>
        <dbReference type="EMBL" id="MCP2162143.1"/>
    </source>
</evidence>
<dbReference type="SUPFAM" id="SSF53448">
    <property type="entry name" value="Nucleotide-diphospho-sugar transferases"/>
    <property type="match status" value="1"/>
</dbReference>
<reference evidence="11 12" key="1">
    <citation type="submission" date="2022-06" db="EMBL/GenBank/DDBJ databases">
        <title>Genomic Encyclopedia of Archaeal and Bacterial Type Strains, Phase II (KMG-II): from individual species to whole genera.</title>
        <authorList>
            <person name="Goeker M."/>
        </authorList>
    </citation>
    <scope>NUCLEOTIDE SEQUENCE [LARGE SCALE GENOMIC DNA]</scope>
    <source>
        <strain evidence="11 12">DSM 45037</strain>
    </source>
</reference>
<dbReference type="PANTHER" id="PTHR43646:SF2">
    <property type="entry name" value="GLYCOSYLTRANSFERASE 2-LIKE DOMAIN-CONTAINING PROTEIN"/>
    <property type="match status" value="1"/>
</dbReference>
<evidence type="ECO:0000259" key="10">
    <source>
        <dbReference type="Pfam" id="PF00535"/>
    </source>
</evidence>
<accession>A0ABT1H8M3</accession>
<sequence>MLSVLTALGPDVADHFAETVESVVAQRLPAGVELEWIVCVDGPPGVIDLELPDDPRITVVHSGRPGGPGLCRNVAATRSTGSVLRNLDADDVLLPGALAADVRTLSDPRYGWCTSEALDLLPDGTTRAFATGGRDRDIARGEIVEQWRRSETLDVHVCTLAVRRRLFWAAGGYTALPRSEDVALLARLSAQCVGRHRSEPGLLYRKWPGQITAVDRDESNRAVRESITAALSS</sequence>